<dbReference type="PANTHER" id="PTHR30106">
    <property type="entry name" value="INNER MEMBRANE PROTEIN YEIH-RELATED"/>
    <property type="match status" value="1"/>
</dbReference>
<keyword evidence="4 7" id="KW-0812">Transmembrane</keyword>
<organism evidence="8 9">
    <name type="scientific">Geomonas propionica</name>
    <dbReference type="NCBI Taxonomy" id="2798582"/>
    <lineage>
        <taxon>Bacteria</taxon>
        <taxon>Pseudomonadati</taxon>
        <taxon>Thermodesulfobacteriota</taxon>
        <taxon>Desulfuromonadia</taxon>
        <taxon>Geobacterales</taxon>
        <taxon>Geobacteraceae</taxon>
        <taxon>Geomonas</taxon>
    </lineage>
</organism>
<feature type="transmembrane region" description="Helical" evidence="7">
    <location>
        <begin position="286"/>
        <end position="309"/>
    </location>
</feature>
<evidence type="ECO:0000313" key="8">
    <source>
        <dbReference type="EMBL" id="MBJ6800148.1"/>
    </source>
</evidence>
<reference evidence="8 9" key="1">
    <citation type="submission" date="2020-12" db="EMBL/GenBank/DDBJ databases">
        <title>Geomonas sp. Red259, isolated from paddy soil.</title>
        <authorList>
            <person name="Xu Z."/>
            <person name="Zhang Z."/>
            <person name="Masuda Y."/>
            <person name="Itoh H."/>
            <person name="Senoo K."/>
        </authorList>
    </citation>
    <scope>NUCLEOTIDE SEQUENCE [LARGE SCALE GENOMIC DNA]</scope>
    <source>
        <strain evidence="8 9">Red259</strain>
    </source>
</reference>
<keyword evidence="5 7" id="KW-1133">Transmembrane helix</keyword>
<dbReference type="PANTHER" id="PTHR30106:SF1">
    <property type="entry name" value="UPF0324 MEMBRANE PROTEIN FN0533"/>
    <property type="match status" value="1"/>
</dbReference>
<comment type="caution">
    <text evidence="8">The sequence shown here is derived from an EMBL/GenBank/DDBJ whole genome shotgun (WGS) entry which is preliminary data.</text>
</comment>
<comment type="similarity">
    <text evidence="2">Belongs to the UPF0324 family.</text>
</comment>
<evidence type="ECO:0000256" key="5">
    <source>
        <dbReference type="ARBA" id="ARBA00022989"/>
    </source>
</evidence>
<keyword evidence="3" id="KW-1003">Cell membrane</keyword>
<protein>
    <submittedName>
        <fullName evidence="8">Sulfate exporter family transporter</fullName>
    </submittedName>
</protein>
<feature type="transmembrane region" description="Helical" evidence="7">
    <location>
        <begin position="78"/>
        <end position="96"/>
    </location>
</feature>
<comment type="subcellular location">
    <subcellularLocation>
        <location evidence="1">Cell membrane</location>
        <topology evidence="1">Multi-pass membrane protein</topology>
    </subcellularLocation>
</comment>
<evidence type="ECO:0000256" key="7">
    <source>
        <dbReference type="SAM" id="Phobius"/>
    </source>
</evidence>
<feature type="transmembrane region" description="Helical" evidence="7">
    <location>
        <begin position="48"/>
        <end position="66"/>
    </location>
</feature>
<feature type="transmembrane region" description="Helical" evidence="7">
    <location>
        <begin position="136"/>
        <end position="157"/>
    </location>
</feature>
<evidence type="ECO:0000256" key="4">
    <source>
        <dbReference type="ARBA" id="ARBA00022692"/>
    </source>
</evidence>
<keyword evidence="9" id="KW-1185">Reference proteome</keyword>
<sequence>MRRVDIRKVVLGLCLVAAATPWGGTGISLALGIAYALTFGSPWLPCTARLSRIMLQLSVVGLGFGLEIGEVLQTGKASLVYTIIGICCTLSAGWLLGKFFGNDSNTSVLISAGTAICGGSAIAAMAPVLDARDDETAVALGTVFTLNAVALLLFPFIGHLLALPQDVFGTWAGLAIHDTSSVVGAASAYGAEALKVGTTVKLARAIWITPVVLCFALLRGSRERISIPFFIIGFLLAATVRTALPAYGAQWDQVAVLATHCLKISLFLVGLGLSREVFKRVGLRPMLQGVTLWVTVSGATLAALLALGIA</sequence>
<keyword evidence="6 7" id="KW-0472">Membrane</keyword>
<feature type="transmembrane region" description="Helical" evidence="7">
    <location>
        <begin position="254"/>
        <end position="274"/>
    </location>
</feature>
<gene>
    <name evidence="8" type="ORF">JFN90_08345</name>
</gene>
<evidence type="ECO:0000256" key="3">
    <source>
        <dbReference type="ARBA" id="ARBA00022475"/>
    </source>
</evidence>
<proteinExistence type="inferred from homology"/>
<evidence type="ECO:0000256" key="2">
    <source>
        <dbReference type="ARBA" id="ARBA00007977"/>
    </source>
</evidence>
<dbReference type="InterPro" id="IPR018383">
    <property type="entry name" value="UPF0324_pro"/>
</dbReference>
<feature type="transmembrane region" description="Helical" evidence="7">
    <location>
        <begin position="108"/>
        <end position="129"/>
    </location>
</feature>
<accession>A0ABS0YQB0</accession>
<evidence type="ECO:0000256" key="6">
    <source>
        <dbReference type="ARBA" id="ARBA00023136"/>
    </source>
</evidence>
<dbReference type="EMBL" id="JAEMHK010000005">
    <property type="protein sequence ID" value="MBJ6800148.1"/>
    <property type="molecule type" value="Genomic_DNA"/>
</dbReference>
<dbReference type="RefSeq" id="WP_199394660.1">
    <property type="nucleotide sequence ID" value="NZ_JAEMHK010000005.1"/>
</dbReference>
<dbReference type="Pfam" id="PF03601">
    <property type="entry name" value="Cons_hypoth698"/>
    <property type="match status" value="1"/>
</dbReference>
<feature type="transmembrane region" description="Helical" evidence="7">
    <location>
        <begin position="225"/>
        <end position="248"/>
    </location>
</feature>
<evidence type="ECO:0000256" key="1">
    <source>
        <dbReference type="ARBA" id="ARBA00004651"/>
    </source>
</evidence>
<feature type="transmembrane region" description="Helical" evidence="7">
    <location>
        <begin position="202"/>
        <end position="218"/>
    </location>
</feature>
<dbReference type="Proteomes" id="UP000641025">
    <property type="component" value="Unassembled WGS sequence"/>
</dbReference>
<name>A0ABS0YQB0_9BACT</name>
<evidence type="ECO:0000313" key="9">
    <source>
        <dbReference type="Proteomes" id="UP000641025"/>
    </source>
</evidence>